<proteinExistence type="inferred from homology"/>
<comment type="similarity">
    <text evidence="2">Belongs to the binding-protein-dependent transport system permease family. CysTW subfamily.</text>
</comment>
<dbReference type="AlphaFoldDB" id="A0A5J6MF12"/>
<feature type="domain" description="ABC transmembrane type-1" evidence="9">
    <location>
        <begin position="65"/>
        <end position="252"/>
    </location>
</feature>
<evidence type="ECO:0000256" key="7">
    <source>
        <dbReference type="ARBA" id="ARBA00023136"/>
    </source>
</evidence>
<organism evidence="10 11">
    <name type="scientific">Hypericibacter terrae</name>
    <dbReference type="NCBI Taxonomy" id="2602015"/>
    <lineage>
        <taxon>Bacteria</taxon>
        <taxon>Pseudomonadati</taxon>
        <taxon>Pseudomonadota</taxon>
        <taxon>Alphaproteobacteria</taxon>
        <taxon>Rhodospirillales</taxon>
        <taxon>Dongiaceae</taxon>
        <taxon>Hypericibacter</taxon>
    </lineage>
</organism>
<dbReference type="RefSeq" id="WP_151176051.1">
    <property type="nucleotide sequence ID" value="NZ_CP042906.1"/>
</dbReference>
<evidence type="ECO:0000256" key="6">
    <source>
        <dbReference type="ARBA" id="ARBA00022989"/>
    </source>
</evidence>
<keyword evidence="3 8" id="KW-0813">Transport</keyword>
<name>A0A5J6MF12_9PROT</name>
<keyword evidence="4" id="KW-1003">Cell membrane</keyword>
<keyword evidence="5 8" id="KW-0812">Transmembrane</keyword>
<accession>A0A5J6MF12</accession>
<dbReference type="InterPro" id="IPR000515">
    <property type="entry name" value="MetI-like"/>
</dbReference>
<keyword evidence="11" id="KW-1185">Reference proteome</keyword>
<dbReference type="InterPro" id="IPR051789">
    <property type="entry name" value="Bact_Polyamine_Transport"/>
</dbReference>
<evidence type="ECO:0000256" key="2">
    <source>
        <dbReference type="ARBA" id="ARBA00007069"/>
    </source>
</evidence>
<reference evidence="10 11" key="1">
    <citation type="submission" date="2019-08" db="EMBL/GenBank/DDBJ databases">
        <title>Hyperibacter terrae gen. nov., sp. nov. and Hyperibacter viscosus sp. nov., two new members in the family Rhodospirillaceae isolated from the rhizosphere of Hypericum perforatum.</title>
        <authorList>
            <person name="Noviana Z."/>
        </authorList>
    </citation>
    <scope>NUCLEOTIDE SEQUENCE [LARGE SCALE GENOMIC DNA]</scope>
    <source>
        <strain evidence="10 11">R5913</strain>
    </source>
</reference>
<evidence type="ECO:0000313" key="10">
    <source>
        <dbReference type="EMBL" id="QEX15617.1"/>
    </source>
</evidence>
<protein>
    <submittedName>
        <fullName evidence="10">Polyamine transporter PotC</fullName>
    </submittedName>
</protein>
<dbReference type="KEGG" id="htq:FRZ44_09040"/>
<keyword evidence="7 8" id="KW-0472">Membrane</keyword>
<dbReference type="PANTHER" id="PTHR43848:SF2">
    <property type="entry name" value="PUTRESCINE TRANSPORT SYSTEM PERMEASE PROTEIN POTI"/>
    <property type="match status" value="1"/>
</dbReference>
<dbReference type="PANTHER" id="PTHR43848">
    <property type="entry name" value="PUTRESCINE TRANSPORT SYSTEM PERMEASE PROTEIN POTI"/>
    <property type="match status" value="1"/>
</dbReference>
<dbReference type="Pfam" id="PF00528">
    <property type="entry name" value="BPD_transp_1"/>
    <property type="match status" value="1"/>
</dbReference>
<dbReference type="OrthoDB" id="9815533at2"/>
<sequence>METSPLAKTLWGLFGTVSMLFLLSPIILVVVFSFGENRLATLPMEGLTFKWYGKLMADPNFWSALENSLIVTLSVGAISTVVGTLAAMALARWRPGAANAAMMTLSLPVMMPPLVLALALATVLSSLGFRFGLHTVIPSHLVFTQPFVILIVYAQMVNFNFGMLDSARDLGASARQAFFTIVLPNIRSTLIGAALIAMSVSLDDFIITFFTIGNGMTLPTLVWGMLRTALDPSINALGTLILIATITSSAIALSITRYRG</sequence>
<dbReference type="GO" id="GO:0005886">
    <property type="term" value="C:plasma membrane"/>
    <property type="evidence" value="ECO:0007669"/>
    <property type="project" value="UniProtKB-SubCell"/>
</dbReference>
<evidence type="ECO:0000256" key="4">
    <source>
        <dbReference type="ARBA" id="ARBA00022475"/>
    </source>
</evidence>
<dbReference type="Gene3D" id="1.10.3720.10">
    <property type="entry name" value="MetI-like"/>
    <property type="match status" value="1"/>
</dbReference>
<dbReference type="SUPFAM" id="SSF161098">
    <property type="entry name" value="MetI-like"/>
    <property type="match status" value="1"/>
</dbReference>
<evidence type="ECO:0000256" key="3">
    <source>
        <dbReference type="ARBA" id="ARBA00022448"/>
    </source>
</evidence>
<dbReference type="Proteomes" id="UP000326202">
    <property type="component" value="Chromosome"/>
</dbReference>
<evidence type="ECO:0000256" key="5">
    <source>
        <dbReference type="ARBA" id="ARBA00022692"/>
    </source>
</evidence>
<gene>
    <name evidence="10" type="primary">potC</name>
    <name evidence="10" type="ORF">FRZ44_09040</name>
</gene>
<keyword evidence="6 8" id="KW-1133">Transmembrane helix</keyword>
<dbReference type="GO" id="GO:0055085">
    <property type="term" value="P:transmembrane transport"/>
    <property type="evidence" value="ECO:0007669"/>
    <property type="project" value="InterPro"/>
</dbReference>
<feature type="transmembrane region" description="Helical" evidence="8">
    <location>
        <begin position="12"/>
        <end position="34"/>
    </location>
</feature>
<feature type="transmembrane region" description="Helical" evidence="8">
    <location>
        <begin position="103"/>
        <end position="124"/>
    </location>
</feature>
<feature type="transmembrane region" description="Helical" evidence="8">
    <location>
        <begin position="205"/>
        <end position="226"/>
    </location>
</feature>
<evidence type="ECO:0000259" key="9">
    <source>
        <dbReference type="PROSITE" id="PS50928"/>
    </source>
</evidence>
<evidence type="ECO:0000256" key="1">
    <source>
        <dbReference type="ARBA" id="ARBA00004651"/>
    </source>
</evidence>
<feature type="transmembrane region" description="Helical" evidence="8">
    <location>
        <begin position="177"/>
        <end position="199"/>
    </location>
</feature>
<evidence type="ECO:0000313" key="11">
    <source>
        <dbReference type="Proteomes" id="UP000326202"/>
    </source>
</evidence>
<dbReference type="PROSITE" id="PS50928">
    <property type="entry name" value="ABC_TM1"/>
    <property type="match status" value="1"/>
</dbReference>
<feature type="transmembrane region" description="Helical" evidence="8">
    <location>
        <begin position="233"/>
        <end position="255"/>
    </location>
</feature>
<feature type="transmembrane region" description="Helical" evidence="8">
    <location>
        <begin position="136"/>
        <end position="156"/>
    </location>
</feature>
<comment type="subcellular location">
    <subcellularLocation>
        <location evidence="1 8">Cell membrane</location>
        <topology evidence="1 8">Multi-pass membrane protein</topology>
    </subcellularLocation>
</comment>
<evidence type="ECO:0000256" key="8">
    <source>
        <dbReference type="RuleBase" id="RU363032"/>
    </source>
</evidence>
<dbReference type="CDD" id="cd06261">
    <property type="entry name" value="TM_PBP2"/>
    <property type="match status" value="1"/>
</dbReference>
<dbReference type="InterPro" id="IPR035906">
    <property type="entry name" value="MetI-like_sf"/>
</dbReference>
<feature type="transmembrane region" description="Helical" evidence="8">
    <location>
        <begin position="69"/>
        <end position="91"/>
    </location>
</feature>
<dbReference type="EMBL" id="CP042906">
    <property type="protein sequence ID" value="QEX15617.1"/>
    <property type="molecule type" value="Genomic_DNA"/>
</dbReference>